<feature type="compositionally biased region" description="Basic and acidic residues" evidence="2">
    <location>
        <begin position="342"/>
        <end position="351"/>
    </location>
</feature>
<keyword evidence="3" id="KW-1133">Transmembrane helix</keyword>
<evidence type="ECO:0000256" key="3">
    <source>
        <dbReference type="SAM" id="Phobius"/>
    </source>
</evidence>
<feature type="compositionally biased region" description="Basic and acidic residues" evidence="2">
    <location>
        <begin position="576"/>
        <end position="612"/>
    </location>
</feature>
<name>A0ABD3IMX7_EUCGL</name>
<proteinExistence type="predicted"/>
<dbReference type="Proteomes" id="UP001634007">
    <property type="component" value="Unassembled WGS sequence"/>
</dbReference>
<keyword evidence="1" id="KW-0175">Coiled coil</keyword>
<comment type="caution">
    <text evidence="4">The sequence shown here is derived from an EMBL/GenBank/DDBJ whole genome shotgun (WGS) entry which is preliminary data.</text>
</comment>
<feature type="compositionally biased region" description="Basic and acidic residues" evidence="2">
    <location>
        <begin position="392"/>
        <end position="406"/>
    </location>
</feature>
<dbReference type="AlphaFoldDB" id="A0ABD3IMX7"/>
<feature type="compositionally biased region" description="Polar residues" evidence="2">
    <location>
        <begin position="171"/>
        <end position="189"/>
    </location>
</feature>
<feature type="region of interest" description="Disordered" evidence="2">
    <location>
        <begin position="171"/>
        <end position="639"/>
    </location>
</feature>
<feature type="compositionally biased region" description="Basic and acidic residues" evidence="2">
    <location>
        <begin position="628"/>
        <end position="639"/>
    </location>
</feature>
<evidence type="ECO:0000313" key="4">
    <source>
        <dbReference type="EMBL" id="KAL3714859.1"/>
    </source>
</evidence>
<sequence>MGSGSFKGNLGGAQRGRPYGMMLLLAFGAALIGVMALHKLRERRISNLLLKDKDRELFSLQLLLQRERDHNTEMKRKFEGMKEKMYAFRAQKMELDGAVLEMQSTVGSLKDEMRAMESALQEKDNELKMLREKNMEASQKDPEEVSLREILKLKEAEIEDLKQRLEKQVNIGSASSNDPSSLPGNSSLQAGEVQKDGTSNAGANEKGELASESNRTSLIKSKIEVLDGEVASRSDEGSAEKIGVTEMERLRGKGDSSGEHQKQEQVASEGNGIENRREDIDGLQDERKSDTGEGTNTPNERSTSHGADEVSRNMNENGDAETVNVKESPEESGVGKGGMKLENSENSHGNELDSVVTRKQGSLYVSKKRGKKWRMLARNRRLENQGNRKRRLIGDAKEIKQYRSEIENQLESTERNQQTVTHLRRDESEQREEQGRKENRDQVEIKSVPADSSEDTVNGGEESDRRGGSIGKDSNFSDAKLIESENTENKGDVEGSGMSGSEKGPLKDEEEEMKSGNSLTNGEVSTNSASQGKANNITNEGAEQEANVEIRRQEDQGANAALETTEVESGGAGLAADKERLAADKEKVRYRIEERRHSEDDDSKESKADGAGRDLSQQTDDSSSENNEEYKVETDDSGF</sequence>
<feature type="compositionally biased region" description="Basic and acidic residues" evidence="2">
    <location>
        <begin position="423"/>
        <end position="444"/>
    </location>
</feature>
<organism evidence="4 5">
    <name type="scientific">Eucalyptus globulus</name>
    <name type="common">Tasmanian blue gum</name>
    <dbReference type="NCBI Taxonomy" id="34317"/>
    <lineage>
        <taxon>Eukaryota</taxon>
        <taxon>Viridiplantae</taxon>
        <taxon>Streptophyta</taxon>
        <taxon>Embryophyta</taxon>
        <taxon>Tracheophyta</taxon>
        <taxon>Spermatophyta</taxon>
        <taxon>Magnoliopsida</taxon>
        <taxon>eudicotyledons</taxon>
        <taxon>Gunneridae</taxon>
        <taxon>Pentapetalae</taxon>
        <taxon>rosids</taxon>
        <taxon>malvids</taxon>
        <taxon>Myrtales</taxon>
        <taxon>Myrtaceae</taxon>
        <taxon>Myrtoideae</taxon>
        <taxon>Eucalypteae</taxon>
        <taxon>Eucalyptus</taxon>
    </lineage>
</organism>
<feature type="compositionally biased region" description="Basic residues" evidence="2">
    <location>
        <begin position="366"/>
        <end position="379"/>
    </location>
</feature>
<feature type="compositionally biased region" description="Basic and acidic residues" evidence="2">
    <location>
        <begin position="274"/>
        <end position="291"/>
    </location>
</feature>
<feature type="compositionally biased region" description="Basic and acidic residues" evidence="2">
    <location>
        <begin position="246"/>
        <end position="263"/>
    </location>
</feature>
<protein>
    <recommendedName>
        <fullName evidence="6">Micronuclear linker histone polyprotein-like protein</fullName>
    </recommendedName>
</protein>
<feature type="compositionally biased region" description="Basic and acidic residues" evidence="2">
    <location>
        <begin position="480"/>
        <end position="493"/>
    </location>
</feature>
<feature type="coiled-coil region" evidence="1">
    <location>
        <begin position="64"/>
        <end position="171"/>
    </location>
</feature>
<feature type="compositionally biased region" description="Polar residues" evidence="2">
    <location>
        <begin position="292"/>
        <end position="301"/>
    </location>
</feature>
<gene>
    <name evidence="4" type="ORF">ACJRO7_006721</name>
</gene>
<dbReference type="PANTHER" id="PTHR36143:SF4">
    <property type="entry name" value="OS08G0177500 PROTEIN"/>
    <property type="match status" value="1"/>
</dbReference>
<evidence type="ECO:0000256" key="2">
    <source>
        <dbReference type="SAM" id="MobiDB-lite"/>
    </source>
</evidence>
<evidence type="ECO:0000256" key="1">
    <source>
        <dbReference type="SAM" id="Coils"/>
    </source>
</evidence>
<feature type="compositionally biased region" description="Polar residues" evidence="2">
    <location>
        <begin position="515"/>
        <end position="541"/>
    </location>
</feature>
<evidence type="ECO:0008006" key="6">
    <source>
        <dbReference type="Google" id="ProtNLM"/>
    </source>
</evidence>
<keyword evidence="5" id="KW-1185">Reference proteome</keyword>
<accession>A0ABD3IMX7</accession>
<reference evidence="4 5" key="1">
    <citation type="submission" date="2024-11" db="EMBL/GenBank/DDBJ databases">
        <title>Chromosome-level genome assembly of Eucalyptus globulus Labill. provides insights into its genome evolution.</title>
        <authorList>
            <person name="Li X."/>
        </authorList>
    </citation>
    <scope>NUCLEOTIDE SEQUENCE [LARGE SCALE GENOMIC DNA]</scope>
    <source>
        <strain evidence="4">CL2024</strain>
        <tissue evidence="4">Fresh tender leaves</tissue>
    </source>
</reference>
<feature type="transmembrane region" description="Helical" evidence="3">
    <location>
        <begin position="20"/>
        <end position="37"/>
    </location>
</feature>
<keyword evidence="3" id="KW-0472">Membrane</keyword>
<dbReference type="PANTHER" id="PTHR36143">
    <property type="entry name" value="OS08G0177500 PROTEIN"/>
    <property type="match status" value="1"/>
</dbReference>
<keyword evidence="3" id="KW-0812">Transmembrane</keyword>
<dbReference type="EMBL" id="JBJKBG010000011">
    <property type="protein sequence ID" value="KAL3714859.1"/>
    <property type="molecule type" value="Genomic_DNA"/>
</dbReference>
<feature type="compositionally biased region" description="Polar residues" evidence="2">
    <location>
        <begin position="407"/>
        <end position="421"/>
    </location>
</feature>
<feature type="compositionally biased region" description="Basic and acidic residues" evidence="2">
    <location>
        <begin position="302"/>
        <end position="311"/>
    </location>
</feature>
<evidence type="ECO:0000313" key="5">
    <source>
        <dbReference type="Proteomes" id="UP001634007"/>
    </source>
</evidence>
<feature type="compositionally biased region" description="Basic and acidic residues" evidence="2">
    <location>
        <begin position="221"/>
        <end position="239"/>
    </location>
</feature>